<keyword evidence="1" id="KW-0677">Repeat</keyword>
<keyword evidence="2 3" id="KW-0040">ANK repeat</keyword>
<gene>
    <name evidence="5" type="ORF">FOTG_16222</name>
</gene>
<feature type="repeat" description="ANK" evidence="3">
    <location>
        <begin position="359"/>
        <end position="397"/>
    </location>
</feature>
<proteinExistence type="predicted"/>
<dbReference type="AlphaFoldDB" id="X0KPF6"/>
<dbReference type="Gene3D" id="1.25.40.20">
    <property type="entry name" value="Ankyrin repeat-containing domain"/>
    <property type="match status" value="1"/>
</dbReference>
<sequence length="555" mass="61849">MASPLIRVDESPYQEFVRNPNDNHDEAMETSRTPMTMIDRDGSVLYETEDCRLLYQIVLRNDTIGLNKYLTVAPWAVDSMSARPEIYEGDDYFLLATQNGNLGVLQTLLDHYKRNHDSTDEVRFKKRGYQLLNEAARRGHVEIVQFLLDSQPLYAGIHERDCKGYTALGSAADIYSVRYTDPADWRDVCVDNNEKVMDLLLDYGANASDTVLPMNYLEKTPDTVLTLAVQWASPKLINRLIEGGADIQAKVTKFPYDLGFWNERGYISDINAFFMACISANYKAVQSLLGIPGVDQADMVSSRDSRGSLPIHWATRNQLPDELQYIPISILQERVRNIASVIGLLLEINPATVNAQDEDGNTPFHYATEHFGRRGKLYTDIFELLCQKGADAGICNKQGQTPLHTLFRRDGSNMTVDAAAVSTLLAHGANVTDFDNAGNTPLHAACSNANFGDAVSVLLQHGADPTLRNIKQATPIHMVAQFNCPPRASRSKADEVMRAQDDMLDRLVKARGEDLMNLQNAAGQSARQIYQDSRAKWAEGARGNGNRDRGAAMRH</sequence>
<dbReference type="EMBL" id="KK035230">
    <property type="protein sequence ID" value="EXM15428.1"/>
    <property type="molecule type" value="Genomic_DNA"/>
</dbReference>
<feature type="repeat" description="ANK" evidence="3">
    <location>
        <begin position="398"/>
        <end position="436"/>
    </location>
</feature>
<feature type="region of interest" description="Disordered" evidence="4">
    <location>
        <begin position="534"/>
        <end position="555"/>
    </location>
</feature>
<protein>
    <submittedName>
        <fullName evidence="5">Uncharacterized protein</fullName>
    </submittedName>
</protein>
<dbReference type="Proteomes" id="UP000030701">
    <property type="component" value="Unassembled WGS sequence"/>
</dbReference>
<reference evidence="5" key="1">
    <citation type="submission" date="2011-11" db="EMBL/GenBank/DDBJ databases">
        <title>The Genome Sequence of Fusarium oxysporum Cotton.</title>
        <authorList>
            <consortium name="The Broad Institute Genome Sequencing Platform"/>
            <person name="Ma L.-J."/>
            <person name="Gale L.R."/>
            <person name="Schwartz D.C."/>
            <person name="Zhou S."/>
            <person name="Corby-Kistler H."/>
            <person name="Young S.K."/>
            <person name="Zeng Q."/>
            <person name="Gargeya S."/>
            <person name="Fitzgerald M."/>
            <person name="Haas B."/>
            <person name="Abouelleil A."/>
            <person name="Alvarado L."/>
            <person name="Arachchi H.M."/>
            <person name="Berlin A."/>
            <person name="Brown A."/>
            <person name="Chapman S.B."/>
            <person name="Chen Z."/>
            <person name="Dunbar C."/>
            <person name="Freedman E."/>
            <person name="Gearin G."/>
            <person name="Goldberg J."/>
            <person name="Griggs A."/>
            <person name="Gujja S."/>
            <person name="Heiman D."/>
            <person name="Howarth C."/>
            <person name="Larson L."/>
            <person name="Lui A."/>
            <person name="MacDonald P.J.P."/>
            <person name="Montmayeur A."/>
            <person name="Murphy C."/>
            <person name="Neiman D."/>
            <person name="Pearson M."/>
            <person name="Priest M."/>
            <person name="Roberts A."/>
            <person name="Saif S."/>
            <person name="Shea T."/>
            <person name="Shenoy N."/>
            <person name="Sisk P."/>
            <person name="Stolte C."/>
            <person name="Sykes S."/>
            <person name="Wortman J."/>
            <person name="Nusbaum C."/>
            <person name="Birren B."/>
        </authorList>
    </citation>
    <scope>NUCLEOTIDE SEQUENCE [LARGE SCALE GENOMIC DNA]</scope>
    <source>
        <strain evidence="5">25433</strain>
    </source>
</reference>
<dbReference type="InterPro" id="IPR002110">
    <property type="entry name" value="Ankyrin_rpt"/>
</dbReference>
<dbReference type="PROSITE" id="PS50088">
    <property type="entry name" value="ANK_REPEAT"/>
    <property type="match status" value="3"/>
</dbReference>
<feature type="repeat" description="ANK" evidence="3">
    <location>
        <begin position="437"/>
        <end position="470"/>
    </location>
</feature>
<reference evidence="5" key="2">
    <citation type="submission" date="2014-03" db="EMBL/GenBank/DDBJ databases">
        <title>The Genome Annotation of Fusarium oxysporum Cotton.</title>
        <authorList>
            <consortium name="The Broad Institute Genomics Platform"/>
            <person name="Ma L.-J."/>
            <person name="Corby-Kistler H."/>
            <person name="Broz K."/>
            <person name="Gale L.R."/>
            <person name="Jonkers W."/>
            <person name="O'Donnell K."/>
            <person name="Ploetz R."/>
            <person name="Steinberg C."/>
            <person name="Schwartz D.C."/>
            <person name="VanEtten H."/>
            <person name="Zhou S."/>
            <person name="Young S.K."/>
            <person name="Zeng Q."/>
            <person name="Gargeya S."/>
            <person name="Fitzgerald M."/>
            <person name="Abouelleil A."/>
            <person name="Alvarado L."/>
            <person name="Chapman S.B."/>
            <person name="Gainer-Dewar J."/>
            <person name="Goldberg J."/>
            <person name="Griggs A."/>
            <person name="Gujja S."/>
            <person name="Hansen M."/>
            <person name="Howarth C."/>
            <person name="Imamovic A."/>
            <person name="Ireland A."/>
            <person name="Larimer J."/>
            <person name="McCowan C."/>
            <person name="Murphy C."/>
            <person name="Pearson M."/>
            <person name="Poon T.W."/>
            <person name="Priest M."/>
            <person name="Roberts A."/>
            <person name="Saif S."/>
            <person name="Shea T."/>
            <person name="Sykes S."/>
            <person name="Wortman J."/>
            <person name="Nusbaum C."/>
            <person name="Birren B."/>
        </authorList>
    </citation>
    <scope>NUCLEOTIDE SEQUENCE</scope>
    <source>
        <strain evidence="5">25433</strain>
    </source>
</reference>
<dbReference type="PROSITE" id="PS50297">
    <property type="entry name" value="ANK_REP_REGION"/>
    <property type="match status" value="1"/>
</dbReference>
<dbReference type="OrthoDB" id="823504at2759"/>
<dbReference type="Pfam" id="PF12796">
    <property type="entry name" value="Ank_2"/>
    <property type="match status" value="2"/>
</dbReference>
<dbReference type="SMART" id="SM00248">
    <property type="entry name" value="ANK"/>
    <property type="match status" value="9"/>
</dbReference>
<evidence type="ECO:0000256" key="4">
    <source>
        <dbReference type="SAM" id="MobiDB-lite"/>
    </source>
</evidence>
<evidence type="ECO:0000256" key="1">
    <source>
        <dbReference type="ARBA" id="ARBA00022737"/>
    </source>
</evidence>
<dbReference type="InterPro" id="IPR036770">
    <property type="entry name" value="Ankyrin_rpt-contain_sf"/>
</dbReference>
<evidence type="ECO:0000256" key="3">
    <source>
        <dbReference type="PROSITE-ProRule" id="PRU00023"/>
    </source>
</evidence>
<evidence type="ECO:0000256" key="2">
    <source>
        <dbReference type="ARBA" id="ARBA00023043"/>
    </source>
</evidence>
<dbReference type="HOGENOM" id="CLU_023339_0_0_1"/>
<dbReference type="PANTHER" id="PTHR24178">
    <property type="entry name" value="MOLTING PROTEIN MLT-4"/>
    <property type="match status" value="1"/>
</dbReference>
<organism evidence="5">
    <name type="scientific">Fusarium oxysporum f. sp. vasinfectum 25433</name>
    <dbReference type="NCBI Taxonomy" id="1089449"/>
    <lineage>
        <taxon>Eukaryota</taxon>
        <taxon>Fungi</taxon>
        <taxon>Dikarya</taxon>
        <taxon>Ascomycota</taxon>
        <taxon>Pezizomycotina</taxon>
        <taxon>Sordariomycetes</taxon>
        <taxon>Hypocreomycetidae</taxon>
        <taxon>Hypocreales</taxon>
        <taxon>Nectriaceae</taxon>
        <taxon>Fusarium</taxon>
        <taxon>Fusarium oxysporum species complex</taxon>
    </lineage>
</organism>
<dbReference type="PANTHER" id="PTHR24178:SF9">
    <property type="entry name" value="ANK_REP_REGION DOMAIN-CONTAINING PROTEIN"/>
    <property type="match status" value="1"/>
</dbReference>
<accession>X0KPF6</accession>
<evidence type="ECO:0000313" key="5">
    <source>
        <dbReference type="EMBL" id="EXM15428.1"/>
    </source>
</evidence>
<name>X0KPF6_FUSOX</name>
<dbReference type="SUPFAM" id="SSF48403">
    <property type="entry name" value="Ankyrin repeat"/>
    <property type="match status" value="1"/>
</dbReference>